<keyword evidence="3" id="KW-1185">Reference proteome</keyword>
<evidence type="ECO:0000259" key="1">
    <source>
        <dbReference type="Pfam" id="PF09968"/>
    </source>
</evidence>
<dbReference type="InterPro" id="IPR019243">
    <property type="entry name" value="DUF2202"/>
</dbReference>
<dbReference type="EMBL" id="LGCM01000014">
    <property type="protein sequence ID" value="KPL89963.1"/>
    <property type="molecule type" value="Genomic_DNA"/>
</dbReference>
<comment type="caution">
    <text evidence="2">The sequence shown here is derived from an EMBL/GenBank/DDBJ whole genome shotgun (WGS) entry which is preliminary data.</text>
</comment>
<protein>
    <recommendedName>
        <fullName evidence="1">DUF2202 domain-containing protein</fullName>
    </recommendedName>
</protein>
<name>A0A0P6YJS4_9CHLR</name>
<dbReference type="CDD" id="cd01048">
    <property type="entry name" value="Ferritin_like_AB2"/>
    <property type="match status" value="1"/>
</dbReference>
<feature type="domain" description="DUF2202" evidence="1">
    <location>
        <begin position="23"/>
        <end position="130"/>
    </location>
</feature>
<dbReference type="Pfam" id="PF09968">
    <property type="entry name" value="DUF2202"/>
    <property type="match status" value="1"/>
</dbReference>
<proteinExistence type="predicted"/>
<sequence>MQNPAATPLTAAEAQGLQDAILEEYGALNLYQGVMDTLGAELPFTQIARSEQQHVNALLRQAQIYGVEAPANPGLAQPVSFDSLAEACQAGVQAEIADAALYDTLKAVTTHTSLLQVYDNLQSASLNQHLPAFEACQ</sequence>
<reference evidence="2 3" key="1">
    <citation type="submission" date="2015-07" db="EMBL/GenBank/DDBJ databases">
        <title>Genome sequence of Levilinea saccharolytica DSM 16555.</title>
        <authorList>
            <person name="Hemp J."/>
            <person name="Ward L.M."/>
            <person name="Pace L.A."/>
            <person name="Fischer W.W."/>
        </authorList>
    </citation>
    <scope>NUCLEOTIDE SEQUENCE [LARGE SCALE GENOMIC DNA]</scope>
    <source>
        <strain evidence="2 3">KIBI-1</strain>
    </source>
</reference>
<gene>
    <name evidence="2" type="ORF">ADN01_02795</name>
</gene>
<dbReference type="SUPFAM" id="SSF47240">
    <property type="entry name" value="Ferritin-like"/>
    <property type="match status" value="1"/>
</dbReference>
<evidence type="ECO:0000313" key="3">
    <source>
        <dbReference type="Proteomes" id="UP000050501"/>
    </source>
</evidence>
<dbReference type="InterPro" id="IPR009078">
    <property type="entry name" value="Ferritin-like_SF"/>
</dbReference>
<accession>A0A0P6YJS4</accession>
<evidence type="ECO:0000313" key="2">
    <source>
        <dbReference type="EMBL" id="KPL89963.1"/>
    </source>
</evidence>
<dbReference type="STRING" id="229921.ADN01_02795"/>
<dbReference type="AlphaFoldDB" id="A0A0P6YJS4"/>
<dbReference type="Gene3D" id="1.20.1260.10">
    <property type="match status" value="1"/>
</dbReference>
<organism evidence="2 3">
    <name type="scientific">Levilinea saccharolytica</name>
    <dbReference type="NCBI Taxonomy" id="229921"/>
    <lineage>
        <taxon>Bacteria</taxon>
        <taxon>Bacillati</taxon>
        <taxon>Chloroflexota</taxon>
        <taxon>Anaerolineae</taxon>
        <taxon>Anaerolineales</taxon>
        <taxon>Anaerolineaceae</taxon>
        <taxon>Levilinea</taxon>
    </lineage>
</organism>
<dbReference type="Proteomes" id="UP000050501">
    <property type="component" value="Unassembled WGS sequence"/>
</dbReference>
<dbReference type="InterPro" id="IPR012347">
    <property type="entry name" value="Ferritin-like"/>
</dbReference>